<dbReference type="GO" id="GO:0003677">
    <property type="term" value="F:DNA binding"/>
    <property type="evidence" value="ECO:0007669"/>
    <property type="project" value="InterPro"/>
</dbReference>
<dbReference type="Proteomes" id="UP000676951">
    <property type="component" value="Chromosome"/>
</dbReference>
<dbReference type="Gene3D" id="3.90.580.10">
    <property type="entry name" value="Zinc finger, CHC2-type domain"/>
    <property type="match status" value="1"/>
</dbReference>
<protein>
    <recommendedName>
        <fullName evidence="4">Zinc finger CHC2-type domain-containing protein</fullName>
    </recommendedName>
</protein>
<evidence type="ECO:0008006" key="4">
    <source>
        <dbReference type="Google" id="ProtNLM"/>
    </source>
</evidence>
<accession>A0A975P053</accession>
<sequence>MGKFIDFAAVEELASIEQLADMLGLKAKRSGRQLRASCPVCGGDDRTLAITPDVKSKRGSMGVFFCQKAQSGGDRIGLVAHCMDMGQQDAAFFIAQQFGDGNSAVEGTGDSDSTVSNSRATVPQKEKGRTSAPAFDPIAFAAKFTYSDEVAALGLSEAEAKAELTGFYRGHLYTPRRYPSGAVAGFWKHEDGKLVPPKTWLPDPAPNVVPIKRSA</sequence>
<evidence type="ECO:0000313" key="2">
    <source>
        <dbReference type="EMBL" id="QWG24155.1"/>
    </source>
</evidence>
<name>A0A975P053_9BRAD</name>
<dbReference type="RefSeq" id="WP_215604902.1">
    <property type="nucleotide sequence ID" value="NZ_CP076136.1"/>
</dbReference>
<dbReference type="GO" id="GO:0008270">
    <property type="term" value="F:zinc ion binding"/>
    <property type="evidence" value="ECO:0007669"/>
    <property type="project" value="InterPro"/>
</dbReference>
<dbReference type="GO" id="GO:0006260">
    <property type="term" value="P:DNA replication"/>
    <property type="evidence" value="ECO:0007669"/>
    <property type="project" value="InterPro"/>
</dbReference>
<evidence type="ECO:0000256" key="1">
    <source>
        <dbReference type="SAM" id="MobiDB-lite"/>
    </source>
</evidence>
<organism evidence="2 3">
    <name type="scientific">Bradyrhizobium sediminis</name>
    <dbReference type="NCBI Taxonomy" id="2840469"/>
    <lineage>
        <taxon>Bacteria</taxon>
        <taxon>Pseudomonadati</taxon>
        <taxon>Pseudomonadota</taxon>
        <taxon>Alphaproteobacteria</taxon>
        <taxon>Hyphomicrobiales</taxon>
        <taxon>Nitrobacteraceae</taxon>
        <taxon>Bradyrhizobium</taxon>
    </lineage>
</organism>
<dbReference type="AlphaFoldDB" id="A0A975P053"/>
<proteinExistence type="predicted"/>
<keyword evidence="3" id="KW-1185">Reference proteome</keyword>
<feature type="compositionally biased region" description="Polar residues" evidence="1">
    <location>
        <begin position="110"/>
        <end position="121"/>
    </location>
</feature>
<feature type="region of interest" description="Disordered" evidence="1">
    <location>
        <begin position="104"/>
        <end position="130"/>
    </location>
</feature>
<reference evidence="2 3" key="1">
    <citation type="submission" date="2021-06" db="EMBL/GenBank/DDBJ databases">
        <title>Bradyrhizobium sp. S2-11-4 Genome sequencing.</title>
        <authorList>
            <person name="Jin L."/>
        </authorList>
    </citation>
    <scope>NUCLEOTIDE SEQUENCE [LARGE SCALE GENOMIC DNA]</scope>
    <source>
        <strain evidence="2 3">S2-11-4</strain>
    </source>
</reference>
<dbReference type="EMBL" id="CP076136">
    <property type="protein sequence ID" value="QWG24155.1"/>
    <property type="molecule type" value="Genomic_DNA"/>
</dbReference>
<gene>
    <name evidence="2" type="ORF">KMZ93_04290</name>
</gene>
<dbReference type="SUPFAM" id="SSF57783">
    <property type="entry name" value="Zinc beta-ribbon"/>
    <property type="match status" value="1"/>
</dbReference>
<dbReference type="InterPro" id="IPR036977">
    <property type="entry name" value="DNA_primase_Znf_CHC2"/>
</dbReference>
<evidence type="ECO:0000313" key="3">
    <source>
        <dbReference type="Proteomes" id="UP000676951"/>
    </source>
</evidence>